<dbReference type="RefSeq" id="XP_070144948.1">
    <property type="nucleotide sequence ID" value="XM_070288847.1"/>
</dbReference>
<proteinExistence type="predicted"/>
<feature type="region of interest" description="Disordered" evidence="1">
    <location>
        <begin position="1"/>
        <end position="333"/>
    </location>
</feature>
<protein>
    <submittedName>
        <fullName evidence="3">Uncharacterized protein</fullName>
    </submittedName>
</protein>
<feature type="compositionally biased region" description="Low complexity" evidence="1">
    <location>
        <begin position="187"/>
        <end position="203"/>
    </location>
</feature>
<organism evidence="2 3">
    <name type="scientific">Drosophila kikkawai</name>
    <name type="common">Fruit fly</name>
    <dbReference type="NCBI Taxonomy" id="30033"/>
    <lineage>
        <taxon>Eukaryota</taxon>
        <taxon>Metazoa</taxon>
        <taxon>Ecdysozoa</taxon>
        <taxon>Arthropoda</taxon>
        <taxon>Hexapoda</taxon>
        <taxon>Insecta</taxon>
        <taxon>Pterygota</taxon>
        <taxon>Neoptera</taxon>
        <taxon>Endopterygota</taxon>
        <taxon>Diptera</taxon>
        <taxon>Brachycera</taxon>
        <taxon>Muscomorpha</taxon>
        <taxon>Ephydroidea</taxon>
        <taxon>Drosophilidae</taxon>
        <taxon>Drosophila</taxon>
        <taxon>Sophophora</taxon>
    </lineage>
</organism>
<dbReference type="GeneID" id="138929413"/>
<evidence type="ECO:0000313" key="3">
    <source>
        <dbReference type="RefSeq" id="XP_070144948.1"/>
    </source>
</evidence>
<accession>A0ABM4GQF1</accession>
<keyword evidence="2" id="KW-1185">Reference proteome</keyword>
<gene>
    <name evidence="3" type="primary">LOC138929413</name>
</gene>
<feature type="compositionally biased region" description="Basic residues" evidence="1">
    <location>
        <begin position="63"/>
        <end position="73"/>
    </location>
</feature>
<feature type="compositionally biased region" description="Polar residues" evidence="1">
    <location>
        <begin position="99"/>
        <end position="110"/>
    </location>
</feature>
<feature type="compositionally biased region" description="Basic and acidic residues" evidence="1">
    <location>
        <begin position="282"/>
        <end position="296"/>
    </location>
</feature>
<dbReference type="Proteomes" id="UP001652661">
    <property type="component" value="Unplaced"/>
</dbReference>
<feature type="compositionally biased region" description="Basic residues" evidence="1">
    <location>
        <begin position="251"/>
        <end position="261"/>
    </location>
</feature>
<evidence type="ECO:0000313" key="2">
    <source>
        <dbReference type="Proteomes" id="UP001652661"/>
    </source>
</evidence>
<reference evidence="3" key="1">
    <citation type="submission" date="2025-08" db="UniProtKB">
        <authorList>
            <consortium name="RefSeq"/>
        </authorList>
    </citation>
    <scope>IDENTIFICATION</scope>
    <source>
        <strain evidence="3">14028-0561.14</strain>
        <tissue evidence="3">Whole fly</tissue>
    </source>
</reference>
<name>A0ABM4GQF1_DROKI</name>
<evidence type="ECO:0000256" key="1">
    <source>
        <dbReference type="SAM" id="MobiDB-lite"/>
    </source>
</evidence>
<sequence length="333" mass="35197">MPPAAAPRRSQLPSPGEYTDAAARRKVEELCDKLCSSSTEPPQSAGPEQHWARNRPPTPALARRSRHDARRPLVHTAASLASGTGVGSSPLRPAADGNHTATLRPSQTAQAPADEEKQLPTDQGPPPLVPLRVATTLPRPLPYQAPQAPANGEKQPPSDQEPPPLAPLRAAVEGFGDLPPNLFEQMANETAEIPPAAAPRRSPLPTPGEYTAAAARRTAEELCSSSTEPPQSAGPEQHSARNRPPTPAPARRSRHDARRPLVHAAASLASGPGVGSSPLRPAADDRFISEWPRSMDDLFGDSSDLDGAELPRRSSGWPPDTLRCSRGVTASST</sequence>
<feature type="compositionally biased region" description="Basic and acidic residues" evidence="1">
    <location>
        <begin position="22"/>
        <end position="32"/>
    </location>
</feature>